<reference evidence="2 3" key="1">
    <citation type="submission" date="2019-01" db="EMBL/GenBank/DDBJ databases">
        <title>Ktedonosporobacter rubrisoli SCAWS-G2.</title>
        <authorList>
            <person name="Huang Y."/>
            <person name="Yan B."/>
        </authorList>
    </citation>
    <scope>NUCLEOTIDE SEQUENCE [LARGE SCALE GENOMIC DNA]</scope>
    <source>
        <strain evidence="2 3">SCAWS-G2</strain>
    </source>
</reference>
<gene>
    <name evidence="2" type="ORF">EPA93_36775</name>
</gene>
<organism evidence="2 3">
    <name type="scientific">Ktedonosporobacter rubrisoli</name>
    <dbReference type="NCBI Taxonomy" id="2509675"/>
    <lineage>
        <taxon>Bacteria</taxon>
        <taxon>Bacillati</taxon>
        <taxon>Chloroflexota</taxon>
        <taxon>Ktedonobacteria</taxon>
        <taxon>Ktedonobacterales</taxon>
        <taxon>Ktedonosporobacteraceae</taxon>
        <taxon>Ktedonosporobacter</taxon>
    </lineage>
</organism>
<sequence>MKIFSRFFVLCALLICLSAAFLLGLTALSSATNTAGPFTANQYNDLSRANVSTTGHPSGTLIARGQSEAQTLSWVWD</sequence>
<proteinExistence type="predicted"/>
<dbReference type="RefSeq" id="WP_129892298.1">
    <property type="nucleotide sequence ID" value="NZ_CP035758.1"/>
</dbReference>
<keyword evidence="3" id="KW-1185">Reference proteome</keyword>
<dbReference type="EMBL" id="CP035758">
    <property type="protein sequence ID" value="QBD81237.1"/>
    <property type="molecule type" value="Genomic_DNA"/>
</dbReference>
<feature type="chain" id="PRO_5020625664" evidence="1">
    <location>
        <begin position="32"/>
        <end position="77"/>
    </location>
</feature>
<evidence type="ECO:0000313" key="3">
    <source>
        <dbReference type="Proteomes" id="UP000290365"/>
    </source>
</evidence>
<protein>
    <submittedName>
        <fullName evidence="2">Uncharacterized protein</fullName>
    </submittedName>
</protein>
<evidence type="ECO:0000256" key="1">
    <source>
        <dbReference type="SAM" id="SignalP"/>
    </source>
</evidence>
<name>A0A4P6JZI8_KTERU</name>
<accession>A0A4P6JZI8</accession>
<evidence type="ECO:0000313" key="2">
    <source>
        <dbReference type="EMBL" id="QBD81237.1"/>
    </source>
</evidence>
<dbReference type="KEGG" id="kbs:EPA93_36775"/>
<dbReference type="Proteomes" id="UP000290365">
    <property type="component" value="Chromosome"/>
</dbReference>
<dbReference type="AlphaFoldDB" id="A0A4P6JZI8"/>
<feature type="signal peptide" evidence="1">
    <location>
        <begin position="1"/>
        <end position="31"/>
    </location>
</feature>
<keyword evidence="1" id="KW-0732">Signal</keyword>